<organism evidence="2 3">
    <name type="scientific">Citricoccus muralis</name>
    <dbReference type="NCBI Taxonomy" id="169134"/>
    <lineage>
        <taxon>Bacteria</taxon>
        <taxon>Bacillati</taxon>
        <taxon>Actinomycetota</taxon>
        <taxon>Actinomycetes</taxon>
        <taxon>Micrococcales</taxon>
        <taxon>Micrococcaceae</taxon>
        <taxon>Citricoccus</taxon>
    </lineage>
</organism>
<dbReference type="PANTHER" id="PTHR12993:SF28">
    <property type="entry name" value="LMBE FAMILY PROTEIN"/>
    <property type="match status" value="1"/>
</dbReference>
<sequence length="282" mass="30690">MRIPVNITTPATDAAVPMPSSGRHDVEQLTSAPILTPVQLVSELKLKTVLAIAAHPDDLDFGAAATLAGLTSAGVNVVYAVLTGGDAGGFDPTQRESMASIRQEEQRQAAHQVGVERVEFFDFKDGDVQVTHEVMREIVRLMREVRPELVLTSHPERDWSRLQRSHPDHLACGEAVARASYPAVENPFAYPELAEAGLEAFKLRWLMLMGGPASRSNVTVDVTGTAQRKISALNEHASQHPDPTAMRRFVLKAMEALHPDDGRFGEAFHLVEVNAADTISGF</sequence>
<dbReference type="Gene3D" id="3.40.50.10320">
    <property type="entry name" value="LmbE-like"/>
    <property type="match status" value="1"/>
</dbReference>
<dbReference type="PANTHER" id="PTHR12993">
    <property type="entry name" value="N-ACETYLGLUCOSAMINYL-PHOSPHATIDYLINOSITOL DE-N-ACETYLASE-RELATED"/>
    <property type="match status" value="1"/>
</dbReference>
<keyword evidence="1" id="KW-0862">Zinc</keyword>
<dbReference type="InterPro" id="IPR003737">
    <property type="entry name" value="GlcNAc_PI_deacetylase-related"/>
</dbReference>
<dbReference type="Proteomes" id="UP001219037">
    <property type="component" value="Chromosome"/>
</dbReference>
<dbReference type="EMBL" id="CP121252">
    <property type="protein sequence ID" value="WFP15653.1"/>
    <property type="molecule type" value="Genomic_DNA"/>
</dbReference>
<dbReference type="InterPro" id="IPR024078">
    <property type="entry name" value="LmbE-like_dom_sf"/>
</dbReference>
<dbReference type="SUPFAM" id="SSF102588">
    <property type="entry name" value="LmbE-like"/>
    <property type="match status" value="1"/>
</dbReference>
<evidence type="ECO:0000313" key="2">
    <source>
        <dbReference type="EMBL" id="WFP15653.1"/>
    </source>
</evidence>
<name>A0ABY8H3E4_9MICC</name>
<proteinExistence type="predicted"/>
<gene>
    <name evidence="2" type="ORF">P8192_09590</name>
</gene>
<evidence type="ECO:0000313" key="3">
    <source>
        <dbReference type="Proteomes" id="UP001219037"/>
    </source>
</evidence>
<keyword evidence="3" id="KW-1185">Reference proteome</keyword>
<dbReference type="Pfam" id="PF02585">
    <property type="entry name" value="PIG-L"/>
    <property type="match status" value="1"/>
</dbReference>
<reference evidence="2 3" key="1">
    <citation type="submission" date="2023-04" db="EMBL/GenBank/DDBJ databases">
        <title>Funneling lignin-derived compounds into biodiesel using alkali-halophilic Citricoccus sp. P2.</title>
        <authorList>
            <person name="Luo C.-B."/>
        </authorList>
    </citation>
    <scope>NUCLEOTIDE SEQUENCE [LARGE SCALE GENOMIC DNA]</scope>
    <source>
        <strain evidence="2 3">P2</strain>
    </source>
</reference>
<dbReference type="RefSeq" id="WP_278156571.1">
    <property type="nucleotide sequence ID" value="NZ_CP121252.1"/>
</dbReference>
<accession>A0ABY8H3E4</accession>
<protein>
    <submittedName>
        <fullName evidence="2">PIG-L family deacetylase</fullName>
    </submittedName>
</protein>
<evidence type="ECO:0000256" key="1">
    <source>
        <dbReference type="ARBA" id="ARBA00022833"/>
    </source>
</evidence>